<name>A0A8K1C9G8_PYTOL</name>
<evidence type="ECO:0000313" key="1">
    <source>
        <dbReference type="EMBL" id="TMW58745.1"/>
    </source>
</evidence>
<protein>
    <submittedName>
        <fullName evidence="1">Uncharacterized protein</fullName>
    </submittedName>
</protein>
<comment type="caution">
    <text evidence="1">The sequence shown here is derived from an EMBL/GenBank/DDBJ whole genome shotgun (WGS) entry which is preliminary data.</text>
</comment>
<evidence type="ECO:0000313" key="3">
    <source>
        <dbReference type="Proteomes" id="UP000794436"/>
    </source>
</evidence>
<gene>
    <name evidence="1" type="ORF">Poli38472_010304</name>
    <name evidence="2" type="ORF">Poli38472_014842</name>
</gene>
<proteinExistence type="predicted"/>
<dbReference type="EMBL" id="SPLM01000083">
    <property type="protein sequence ID" value="TMW60979.1"/>
    <property type="molecule type" value="Genomic_DNA"/>
</dbReference>
<dbReference type="AlphaFoldDB" id="A0A8K1C9G8"/>
<evidence type="ECO:0000313" key="2">
    <source>
        <dbReference type="EMBL" id="TMW60979.1"/>
    </source>
</evidence>
<dbReference type="EMBL" id="SPLM01000111">
    <property type="protein sequence ID" value="TMW58745.1"/>
    <property type="molecule type" value="Genomic_DNA"/>
</dbReference>
<sequence>MVHGVLLVIDRTGIPVLVRPYGQVQKPPSAAVGIGSAIFHAAKANPHVELRVLASEHRKAVYYQSKHELLAVLVSESSGNSNASTERMLELVCRLVELLVGPGKLGMGVDSSRLRSATQRHLAAIDYVVTQFTTDARLPFARPTYALEAKNERINQPSADLILGVWLRDGEIVAEVEASDRGSLTFSPADLVLMKILASSTKEAGIQILNVYPTVNEVEIAVKLARVESEMAENASLFLGIFNSNTAGDHIRDIVKSRTAEGGTPSDSTTHLEHIHQVFPALRHSVFLW</sequence>
<reference evidence="1" key="1">
    <citation type="submission" date="2019-03" db="EMBL/GenBank/DDBJ databases">
        <title>Long read genome sequence of the mycoparasitic Pythium oligandrum ATCC 38472 isolated from sugarbeet rhizosphere.</title>
        <authorList>
            <person name="Gaulin E."/>
        </authorList>
    </citation>
    <scope>NUCLEOTIDE SEQUENCE</scope>
    <source>
        <strain evidence="1">ATCC 38472_TT</strain>
    </source>
</reference>
<accession>A0A8K1C9G8</accession>
<dbReference type="Proteomes" id="UP000794436">
    <property type="component" value="Unassembled WGS sequence"/>
</dbReference>
<keyword evidence="3" id="KW-1185">Reference proteome</keyword>
<organism evidence="1 3">
    <name type="scientific">Pythium oligandrum</name>
    <name type="common">Mycoparasitic fungus</name>
    <dbReference type="NCBI Taxonomy" id="41045"/>
    <lineage>
        <taxon>Eukaryota</taxon>
        <taxon>Sar</taxon>
        <taxon>Stramenopiles</taxon>
        <taxon>Oomycota</taxon>
        <taxon>Peronosporomycetes</taxon>
        <taxon>Pythiales</taxon>
        <taxon>Pythiaceae</taxon>
        <taxon>Pythium</taxon>
    </lineage>
</organism>
<dbReference type="OrthoDB" id="78656at2759"/>